<sequence length="282" mass="32354">MQLVGHNYFSISGFMLPSSFNEEVDAPFRKPGLMSGYPHAGILSLIALQCLIYFNRRINRLMFVILFSFLTLSLIVTSRTALLLAIVPFVTFFMRGFKSKKALSGIILFIGIGISLITYIINMLPEDTFTHSFEIFLNYSESKSFNTLSTDASIESYMLPLKTSTWLLGNGKYMTNDYNLNVDDGFQIPLYGGGVIYLIITICLYFYYFFKSTYRLKPTFKKYTIGCIFLIVFIANFKLDTIFTRVISDILTLFFAIGLQSKYNHEDFAQYSFKGKMNEVFN</sequence>
<evidence type="ECO:0008006" key="4">
    <source>
        <dbReference type="Google" id="ProtNLM"/>
    </source>
</evidence>
<evidence type="ECO:0000313" key="2">
    <source>
        <dbReference type="EMBL" id="MFD3275460.1"/>
    </source>
</evidence>
<evidence type="ECO:0000256" key="1">
    <source>
        <dbReference type="SAM" id="Phobius"/>
    </source>
</evidence>
<name>A0ABW6CX36_9BACT</name>
<feature type="transmembrane region" description="Helical" evidence="1">
    <location>
        <begin position="61"/>
        <end position="90"/>
    </location>
</feature>
<organism evidence="2 3">
    <name type="scientific">Aquirufa echingensis</name>
    <dbReference type="NCBI Taxonomy" id="3096516"/>
    <lineage>
        <taxon>Bacteria</taxon>
        <taxon>Pseudomonadati</taxon>
        <taxon>Bacteroidota</taxon>
        <taxon>Cytophagia</taxon>
        <taxon>Cytophagales</taxon>
        <taxon>Flectobacillaceae</taxon>
        <taxon>Aquirufa</taxon>
    </lineage>
</organism>
<dbReference type="RefSeq" id="WP_377975416.1">
    <property type="nucleotide sequence ID" value="NZ_JBBKYA010000002.1"/>
</dbReference>
<dbReference type="Proteomes" id="UP001598114">
    <property type="component" value="Unassembled WGS sequence"/>
</dbReference>
<gene>
    <name evidence="2" type="ORF">SKC38_04370</name>
</gene>
<proteinExistence type="predicted"/>
<feature type="transmembrane region" description="Helical" evidence="1">
    <location>
        <begin position="220"/>
        <end position="236"/>
    </location>
</feature>
<dbReference type="EMBL" id="JBBKYA010000002">
    <property type="protein sequence ID" value="MFD3275460.1"/>
    <property type="molecule type" value="Genomic_DNA"/>
</dbReference>
<protein>
    <recommendedName>
        <fullName evidence="4">O-antigen ligase domain-containing protein</fullName>
    </recommendedName>
</protein>
<keyword evidence="1" id="KW-0472">Membrane</keyword>
<feature type="transmembrane region" description="Helical" evidence="1">
    <location>
        <begin position="102"/>
        <end position="121"/>
    </location>
</feature>
<keyword evidence="3" id="KW-1185">Reference proteome</keyword>
<keyword evidence="1" id="KW-0812">Transmembrane</keyword>
<reference evidence="2 3" key="1">
    <citation type="submission" date="2024-03" db="EMBL/GenBank/DDBJ databases">
        <title>Aquirufa genome sequencing.</title>
        <authorList>
            <person name="Pitt A."/>
            <person name="Hahn M.W."/>
        </authorList>
    </citation>
    <scope>NUCLEOTIDE SEQUENCE [LARGE SCALE GENOMIC DNA]</scope>
    <source>
        <strain evidence="2 3">PLAD-142S6K</strain>
    </source>
</reference>
<feature type="transmembrane region" description="Helical" evidence="1">
    <location>
        <begin position="188"/>
        <end position="208"/>
    </location>
</feature>
<feature type="transmembrane region" description="Helical" evidence="1">
    <location>
        <begin position="37"/>
        <end position="55"/>
    </location>
</feature>
<keyword evidence="1" id="KW-1133">Transmembrane helix</keyword>
<accession>A0ABW6CX36</accession>
<evidence type="ECO:0000313" key="3">
    <source>
        <dbReference type="Proteomes" id="UP001598114"/>
    </source>
</evidence>
<comment type="caution">
    <text evidence="2">The sequence shown here is derived from an EMBL/GenBank/DDBJ whole genome shotgun (WGS) entry which is preliminary data.</text>
</comment>